<protein>
    <recommendedName>
        <fullName evidence="4">Competence protein ComGE</fullName>
    </recommendedName>
</protein>
<sequence length="101" mass="11830">MKENYKGYLLLESMVAMVVIVTSVLMIYNTIIFMLSEEKKRQDELEMAILLYEVAASSHYPKENQEKIKQKSQDKGFTINTWKDKHIRIEGDSLSLELIKE</sequence>
<keyword evidence="3" id="KW-1185">Reference proteome</keyword>
<dbReference type="EMBL" id="JAFLVX010000015">
    <property type="protein sequence ID" value="MBO0476517.1"/>
    <property type="molecule type" value="Genomic_DNA"/>
</dbReference>
<dbReference type="RefSeq" id="WP_206965576.1">
    <property type="nucleotide sequence ID" value="NZ_JAFLVX010000015.1"/>
</dbReference>
<comment type="caution">
    <text evidence="2">The sequence shown here is derived from an EMBL/GenBank/DDBJ whole genome shotgun (WGS) entry which is preliminary data.</text>
</comment>
<organism evidence="2 3">
    <name type="scientific">Candidatus Vagococcus giribetii</name>
    <dbReference type="NCBI Taxonomy" id="2230876"/>
    <lineage>
        <taxon>Bacteria</taxon>
        <taxon>Bacillati</taxon>
        <taxon>Bacillota</taxon>
        <taxon>Bacilli</taxon>
        <taxon>Lactobacillales</taxon>
        <taxon>Enterococcaceae</taxon>
        <taxon>Vagococcus</taxon>
    </lineage>
</organism>
<keyword evidence="1" id="KW-0472">Membrane</keyword>
<gene>
    <name evidence="2" type="ORF">DOK76_05510</name>
</gene>
<evidence type="ECO:0000313" key="2">
    <source>
        <dbReference type="EMBL" id="MBO0476517.1"/>
    </source>
</evidence>
<proteinExistence type="predicted"/>
<evidence type="ECO:0000313" key="3">
    <source>
        <dbReference type="Proteomes" id="UP000664857"/>
    </source>
</evidence>
<dbReference type="Proteomes" id="UP000664857">
    <property type="component" value="Unassembled WGS sequence"/>
</dbReference>
<keyword evidence="1" id="KW-0812">Transmembrane</keyword>
<name>A0ABS3HRY3_9ENTE</name>
<keyword evidence="1" id="KW-1133">Transmembrane helix</keyword>
<evidence type="ECO:0008006" key="4">
    <source>
        <dbReference type="Google" id="ProtNLM"/>
    </source>
</evidence>
<feature type="transmembrane region" description="Helical" evidence="1">
    <location>
        <begin position="14"/>
        <end position="35"/>
    </location>
</feature>
<accession>A0ABS3HRY3</accession>
<evidence type="ECO:0000256" key="1">
    <source>
        <dbReference type="SAM" id="Phobius"/>
    </source>
</evidence>
<reference evidence="2 3" key="1">
    <citation type="submission" date="2021-03" db="EMBL/GenBank/DDBJ databases">
        <title>Enterococcal diversity collection.</title>
        <authorList>
            <person name="Gilmore M.S."/>
            <person name="Schwartzman J."/>
            <person name="Van Tyne D."/>
            <person name="Martin M."/>
            <person name="Earl A.M."/>
            <person name="Manson A.L."/>
            <person name="Straub T."/>
            <person name="Salamzade R."/>
            <person name="Saavedra J."/>
            <person name="Lebreton F."/>
            <person name="Prichula J."/>
            <person name="Schaufler K."/>
            <person name="Gaca A."/>
            <person name="Sgardioli B."/>
            <person name="Wagenaar J."/>
            <person name="Strong T."/>
        </authorList>
    </citation>
    <scope>NUCLEOTIDE SEQUENCE [LARGE SCALE GENOMIC DNA]</scope>
    <source>
        <strain evidence="2 3">DIV0080</strain>
    </source>
</reference>